<comment type="caution">
    <text evidence="10">The sequence shown here is derived from an EMBL/GenBank/DDBJ whole genome shotgun (WGS) entry which is preliminary data.</text>
</comment>
<dbReference type="Pfam" id="PF07690">
    <property type="entry name" value="MFS_1"/>
    <property type="match status" value="1"/>
</dbReference>
<dbReference type="Proteomes" id="UP001583186">
    <property type="component" value="Unassembled WGS sequence"/>
</dbReference>
<dbReference type="InterPro" id="IPR011701">
    <property type="entry name" value="MFS"/>
</dbReference>
<organism evidence="10 11">
    <name type="scientific">Sporothrix stenoceras</name>
    <dbReference type="NCBI Taxonomy" id="5173"/>
    <lineage>
        <taxon>Eukaryota</taxon>
        <taxon>Fungi</taxon>
        <taxon>Dikarya</taxon>
        <taxon>Ascomycota</taxon>
        <taxon>Pezizomycotina</taxon>
        <taxon>Sordariomycetes</taxon>
        <taxon>Sordariomycetidae</taxon>
        <taxon>Ophiostomatales</taxon>
        <taxon>Ophiostomataceae</taxon>
        <taxon>Sporothrix</taxon>
    </lineage>
</organism>
<feature type="transmembrane region" description="Helical" evidence="8">
    <location>
        <begin position="115"/>
        <end position="136"/>
    </location>
</feature>
<feature type="region of interest" description="Disordered" evidence="7">
    <location>
        <begin position="497"/>
        <end position="523"/>
    </location>
</feature>
<dbReference type="Gene3D" id="1.20.1250.20">
    <property type="entry name" value="MFS general substrate transporter like domains"/>
    <property type="match status" value="1"/>
</dbReference>
<evidence type="ECO:0000256" key="8">
    <source>
        <dbReference type="SAM" id="Phobius"/>
    </source>
</evidence>
<feature type="domain" description="Major facilitator superfamily (MFS) profile" evidence="9">
    <location>
        <begin position="84"/>
        <end position="466"/>
    </location>
</feature>
<feature type="transmembrane region" description="Helical" evidence="8">
    <location>
        <begin position="379"/>
        <end position="401"/>
    </location>
</feature>
<evidence type="ECO:0000256" key="3">
    <source>
        <dbReference type="ARBA" id="ARBA00022448"/>
    </source>
</evidence>
<name>A0ABR3ZTA7_9PEZI</name>
<dbReference type="PROSITE" id="PS50850">
    <property type="entry name" value="MFS"/>
    <property type="match status" value="1"/>
</dbReference>
<dbReference type="PANTHER" id="PTHR23514:SF3">
    <property type="entry name" value="BYPASS OF STOP CODON PROTEIN 6"/>
    <property type="match status" value="1"/>
</dbReference>
<feature type="transmembrane region" description="Helical" evidence="8">
    <location>
        <begin position="323"/>
        <end position="342"/>
    </location>
</feature>
<keyword evidence="6 8" id="KW-0472">Membrane</keyword>
<feature type="transmembrane region" description="Helical" evidence="8">
    <location>
        <begin position="205"/>
        <end position="226"/>
    </location>
</feature>
<evidence type="ECO:0000259" key="9">
    <source>
        <dbReference type="PROSITE" id="PS50850"/>
    </source>
</evidence>
<dbReference type="EMBL" id="JAWCUI010000001">
    <property type="protein sequence ID" value="KAL1903684.1"/>
    <property type="molecule type" value="Genomic_DNA"/>
</dbReference>
<evidence type="ECO:0000256" key="1">
    <source>
        <dbReference type="ARBA" id="ARBA00004127"/>
    </source>
</evidence>
<protein>
    <recommendedName>
        <fullName evidence="9">Major facilitator superfamily (MFS) profile domain-containing protein</fullName>
    </recommendedName>
</protein>
<keyword evidence="5 8" id="KW-1133">Transmembrane helix</keyword>
<proteinExistence type="inferred from homology"/>
<feature type="transmembrane region" description="Helical" evidence="8">
    <location>
        <begin position="413"/>
        <end position="437"/>
    </location>
</feature>
<feature type="transmembrane region" description="Helical" evidence="8">
    <location>
        <begin position="290"/>
        <end position="311"/>
    </location>
</feature>
<feature type="compositionally biased region" description="Low complexity" evidence="7">
    <location>
        <begin position="27"/>
        <end position="47"/>
    </location>
</feature>
<evidence type="ECO:0000256" key="7">
    <source>
        <dbReference type="SAM" id="MobiDB-lite"/>
    </source>
</evidence>
<keyword evidence="3" id="KW-0813">Transport</keyword>
<dbReference type="InterPro" id="IPR020846">
    <property type="entry name" value="MFS_dom"/>
</dbReference>
<comment type="subcellular location">
    <subcellularLocation>
        <location evidence="1">Endomembrane system</location>
        <topology evidence="1">Multi-pass membrane protein</topology>
    </subcellularLocation>
</comment>
<accession>A0ABR3ZTA7</accession>
<comment type="similarity">
    <text evidence="2">Belongs to the major facilitator superfamily.</text>
</comment>
<evidence type="ECO:0000313" key="11">
    <source>
        <dbReference type="Proteomes" id="UP001583186"/>
    </source>
</evidence>
<feature type="compositionally biased region" description="Basic and acidic residues" evidence="7">
    <location>
        <begin position="13"/>
        <end position="22"/>
    </location>
</feature>
<dbReference type="InterPro" id="IPR036259">
    <property type="entry name" value="MFS_trans_sf"/>
</dbReference>
<evidence type="ECO:0000313" key="10">
    <source>
        <dbReference type="EMBL" id="KAL1903684.1"/>
    </source>
</evidence>
<evidence type="ECO:0000256" key="6">
    <source>
        <dbReference type="ARBA" id="ARBA00023136"/>
    </source>
</evidence>
<gene>
    <name evidence="10" type="ORF">Sste5346_000313</name>
</gene>
<sequence>MMTDVSKQSPLARHTEIDEKDQSYMTPQPQSTSRPPSPSQSQLLTPRTDGLDEEASMAASPDSPASPPPEQRQRWNESKTTMFRFFLTLYSFTIMGMNDGAVGALLPYIETYYNVSYTVISCVFLASFAGYLFAALANNHIHHRFGQFGVAVLGSVGRLAGYLPMMFHPPFPVLPVIMIFPGAGSGIEDSGWNAWVGNMENANELLGFLHGAYGLGATIAPLIATAMVTKADLPWYTFYYLMVGLTGLGIALAGVAFWGATGHVHRESHKSTTGQGRTTTRRVLREPITWLMAFFLLGYVGAEVSLGGWITTFMLEDRHAENFAAGLSVTGFWLGITVGRLVLGFVTGRIGEKLAITVYLLASIVLQLLYWLVPSFIASAIFVGFLGFFLGPLFPAAVVAATKLLPNDFHVSAIGFAAAFGSGGGAIFPFAVGAIAQSKGVEVLQPIVVAILAFILIIWCFLPGGYKPGGLEHAKEHHESIGNDVVVAYQWATKKRASAEKPLSPQPSKTASPAEAATLPTGS</sequence>
<dbReference type="SUPFAM" id="SSF103473">
    <property type="entry name" value="MFS general substrate transporter"/>
    <property type="match status" value="1"/>
</dbReference>
<keyword evidence="11" id="KW-1185">Reference proteome</keyword>
<keyword evidence="4 8" id="KW-0812">Transmembrane</keyword>
<feature type="transmembrane region" description="Helical" evidence="8">
    <location>
        <begin position="82"/>
        <end position="109"/>
    </location>
</feature>
<evidence type="ECO:0000256" key="4">
    <source>
        <dbReference type="ARBA" id="ARBA00022692"/>
    </source>
</evidence>
<feature type="transmembrane region" description="Helical" evidence="8">
    <location>
        <begin position="443"/>
        <end position="462"/>
    </location>
</feature>
<feature type="region of interest" description="Disordered" evidence="7">
    <location>
        <begin position="1"/>
        <end position="74"/>
    </location>
</feature>
<evidence type="ECO:0000256" key="2">
    <source>
        <dbReference type="ARBA" id="ARBA00008335"/>
    </source>
</evidence>
<reference evidence="10 11" key="1">
    <citation type="journal article" date="2024" name="IMA Fungus">
        <title>IMA Genome - F19 : A genome assembly and annotation guide to empower mycologists, including annotated draft genome sequences of Ceratocystis pirilliformis, Diaporthe australafricana, Fusarium ophioides, Paecilomyces lecythidis, and Sporothrix stenoceras.</title>
        <authorList>
            <person name="Aylward J."/>
            <person name="Wilson A.M."/>
            <person name="Visagie C.M."/>
            <person name="Spraker J."/>
            <person name="Barnes I."/>
            <person name="Buitendag C."/>
            <person name="Ceriani C."/>
            <person name="Del Mar Angel L."/>
            <person name="du Plessis D."/>
            <person name="Fuchs T."/>
            <person name="Gasser K."/>
            <person name="Kramer D."/>
            <person name="Li W."/>
            <person name="Munsamy K."/>
            <person name="Piso A."/>
            <person name="Price J.L."/>
            <person name="Sonnekus B."/>
            <person name="Thomas C."/>
            <person name="van der Nest A."/>
            <person name="van Dijk A."/>
            <person name="van Heerden A."/>
            <person name="van Vuuren N."/>
            <person name="Yilmaz N."/>
            <person name="Duong T.A."/>
            <person name="van der Merwe N.A."/>
            <person name="Wingfield M.J."/>
            <person name="Wingfield B.D."/>
        </authorList>
    </citation>
    <scope>NUCLEOTIDE SEQUENCE [LARGE SCALE GENOMIC DNA]</scope>
    <source>
        <strain evidence="10 11">CMW 5346</strain>
    </source>
</reference>
<feature type="transmembrane region" description="Helical" evidence="8">
    <location>
        <begin position="354"/>
        <end position="373"/>
    </location>
</feature>
<evidence type="ECO:0000256" key="5">
    <source>
        <dbReference type="ARBA" id="ARBA00022989"/>
    </source>
</evidence>
<feature type="transmembrane region" description="Helical" evidence="8">
    <location>
        <begin position="238"/>
        <end position="260"/>
    </location>
</feature>
<dbReference type="PANTHER" id="PTHR23514">
    <property type="entry name" value="BYPASS OF STOP CODON PROTEIN 6"/>
    <property type="match status" value="1"/>
</dbReference>
<dbReference type="InterPro" id="IPR051788">
    <property type="entry name" value="MFS_Transporter"/>
</dbReference>